<keyword evidence="1" id="KW-0732">Signal</keyword>
<feature type="non-terminal residue" evidence="2">
    <location>
        <position position="1"/>
    </location>
</feature>
<dbReference type="Pfam" id="PF03480">
    <property type="entry name" value="DctP"/>
    <property type="match status" value="1"/>
</dbReference>
<gene>
    <name evidence="2" type="ORF">S12H4_52399</name>
</gene>
<evidence type="ECO:0008006" key="3">
    <source>
        <dbReference type="Google" id="ProtNLM"/>
    </source>
</evidence>
<name>X1V651_9ZZZZ</name>
<accession>X1V651</accession>
<protein>
    <recommendedName>
        <fullName evidence="3">SsuA/THI5-like domain-containing protein</fullName>
    </recommendedName>
</protein>
<evidence type="ECO:0000256" key="1">
    <source>
        <dbReference type="ARBA" id="ARBA00022729"/>
    </source>
</evidence>
<feature type="non-terminal residue" evidence="2">
    <location>
        <position position="238"/>
    </location>
</feature>
<reference evidence="2" key="1">
    <citation type="journal article" date="2014" name="Front. Microbiol.">
        <title>High frequency of phylogenetically diverse reductive dehalogenase-homologous genes in deep subseafloor sedimentary metagenomes.</title>
        <authorList>
            <person name="Kawai M."/>
            <person name="Futagami T."/>
            <person name="Toyoda A."/>
            <person name="Takaki Y."/>
            <person name="Nishi S."/>
            <person name="Hori S."/>
            <person name="Arai W."/>
            <person name="Tsubouchi T."/>
            <person name="Morono Y."/>
            <person name="Uchiyama I."/>
            <person name="Ito T."/>
            <person name="Fujiyama A."/>
            <person name="Inagaki F."/>
            <person name="Takami H."/>
        </authorList>
    </citation>
    <scope>NUCLEOTIDE SEQUENCE</scope>
    <source>
        <strain evidence="2">Expedition CK06-06</strain>
    </source>
</reference>
<dbReference type="GO" id="GO:0055085">
    <property type="term" value="P:transmembrane transport"/>
    <property type="evidence" value="ECO:0007669"/>
    <property type="project" value="InterPro"/>
</dbReference>
<dbReference type="NCBIfam" id="NF037995">
    <property type="entry name" value="TRAP_S1"/>
    <property type="match status" value="1"/>
</dbReference>
<dbReference type="InterPro" id="IPR018389">
    <property type="entry name" value="DctP_fam"/>
</dbReference>
<dbReference type="Gene3D" id="3.40.190.170">
    <property type="entry name" value="Bacterial extracellular solute-binding protein, family 7"/>
    <property type="match status" value="1"/>
</dbReference>
<dbReference type="InterPro" id="IPR038404">
    <property type="entry name" value="TRAP_DctP_sf"/>
</dbReference>
<evidence type="ECO:0000313" key="2">
    <source>
        <dbReference type="EMBL" id="GAJ07686.1"/>
    </source>
</evidence>
<dbReference type="EMBL" id="BARW01033245">
    <property type="protein sequence ID" value="GAJ07686.1"/>
    <property type="molecule type" value="Genomic_DNA"/>
</dbReference>
<dbReference type="PANTHER" id="PTHR33376:SF5">
    <property type="entry name" value="EXTRACYTOPLASMIC SOLUTE RECEPTOR PROTEIN"/>
    <property type="match status" value="1"/>
</dbReference>
<sequence>VGDGTLEMGVGFGAYWPGMIDVGIIESGLATAWANYGQALYFWYGKGFGDLVREAYAEHNVHYICPEFGSDYELLTKGPVSSLDDMKGLKIRATASTAAILEKFDIATVYLPPEELYVSLATGVIDGVIYGGAFDYENLKLQEVASYYTKILLLNPGYVDNHFVNMDAWNALPEDLQRIVEIATWYLADDFHRFAEVGNYETLGKELFATASLPPEDGARLVAASQDAWDEEAAKSPR</sequence>
<comment type="caution">
    <text evidence="2">The sequence shown here is derived from an EMBL/GenBank/DDBJ whole genome shotgun (WGS) entry which is preliminary data.</text>
</comment>
<dbReference type="AlphaFoldDB" id="X1V651"/>
<organism evidence="2">
    <name type="scientific">marine sediment metagenome</name>
    <dbReference type="NCBI Taxonomy" id="412755"/>
    <lineage>
        <taxon>unclassified sequences</taxon>
        <taxon>metagenomes</taxon>
        <taxon>ecological metagenomes</taxon>
    </lineage>
</organism>
<dbReference type="PANTHER" id="PTHR33376">
    <property type="match status" value="1"/>
</dbReference>
<proteinExistence type="predicted"/>